<protein>
    <submittedName>
        <fullName evidence="3">Uncharacterized protein</fullName>
    </submittedName>
</protein>
<dbReference type="InterPro" id="IPR036758">
    <property type="entry name" value="At5g01610-like"/>
</dbReference>
<dbReference type="EMBL" id="JASCZI010061059">
    <property type="protein sequence ID" value="MED6137441.1"/>
    <property type="molecule type" value="Genomic_DNA"/>
</dbReference>
<comment type="caution">
    <text evidence="3">The sequence shown here is derived from an EMBL/GenBank/DDBJ whole genome shotgun (WGS) entry which is preliminary data.</text>
</comment>
<evidence type="ECO:0000313" key="4">
    <source>
        <dbReference type="Proteomes" id="UP001341840"/>
    </source>
</evidence>
<evidence type="ECO:0000256" key="2">
    <source>
        <dbReference type="SAM" id="SignalP"/>
    </source>
</evidence>
<sequence>MLLCSTCTTTPLLLFFFHLLITLSTSEEPCTPNGSNATTIYEALKEHKLPMGLFPKGVTDFQLSTDGQFSVHLDKACNAEFESLLHYDSNVSGSLSCGKIDSLTGMEAQDLFLWFNVVSIHVDIPTSGLIYFDVGAASKKFSVSLFETPPDCVAVNPDDVGQTPSSGSRNESGSLWNVPDQESSGRDVL</sequence>
<dbReference type="SUPFAM" id="SSF141562">
    <property type="entry name" value="At5g01610-like"/>
    <property type="match status" value="1"/>
</dbReference>
<dbReference type="Proteomes" id="UP001341840">
    <property type="component" value="Unassembled WGS sequence"/>
</dbReference>
<dbReference type="Gene3D" id="2.30.240.10">
    <property type="entry name" value="At5g01610-like"/>
    <property type="match status" value="1"/>
</dbReference>
<accession>A0ABU6SMU1</accession>
<keyword evidence="4" id="KW-1185">Reference proteome</keyword>
<organism evidence="3 4">
    <name type="scientific">Stylosanthes scabra</name>
    <dbReference type="NCBI Taxonomy" id="79078"/>
    <lineage>
        <taxon>Eukaryota</taxon>
        <taxon>Viridiplantae</taxon>
        <taxon>Streptophyta</taxon>
        <taxon>Embryophyta</taxon>
        <taxon>Tracheophyta</taxon>
        <taxon>Spermatophyta</taxon>
        <taxon>Magnoliopsida</taxon>
        <taxon>eudicotyledons</taxon>
        <taxon>Gunneridae</taxon>
        <taxon>Pentapetalae</taxon>
        <taxon>rosids</taxon>
        <taxon>fabids</taxon>
        <taxon>Fabales</taxon>
        <taxon>Fabaceae</taxon>
        <taxon>Papilionoideae</taxon>
        <taxon>50 kb inversion clade</taxon>
        <taxon>dalbergioids sensu lato</taxon>
        <taxon>Dalbergieae</taxon>
        <taxon>Pterocarpus clade</taxon>
        <taxon>Stylosanthes</taxon>
    </lineage>
</organism>
<dbReference type="PANTHER" id="PTHR31676:SF110">
    <property type="entry name" value="TRANSMEMBRANE PROTEIN"/>
    <property type="match status" value="1"/>
</dbReference>
<keyword evidence="2" id="KW-0732">Signal</keyword>
<feature type="chain" id="PRO_5047180932" evidence="2">
    <location>
        <begin position="27"/>
        <end position="189"/>
    </location>
</feature>
<feature type="region of interest" description="Disordered" evidence="1">
    <location>
        <begin position="154"/>
        <end position="189"/>
    </location>
</feature>
<evidence type="ECO:0000313" key="3">
    <source>
        <dbReference type="EMBL" id="MED6137441.1"/>
    </source>
</evidence>
<evidence type="ECO:0000256" key="1">
    <source>
        <dbReference type="SAM" id="MobiDB-lite"/>
    </source>
</evidence>
<dbReference type="InterPro" id="IPR007493">
    <property type="entry name" value="DUF538"/>
</dbReference>
<feature type="signal peptide" evidence="2">
    <location>
        <begin position="1"/>
        <end position="26"/>
    </location>
</feature>
<reference evidence="3 4" key="1">
    <citation type="journal article" date="2023" name="Plants (Basel)">
        <title>Bridging the Gap: Combining Genomics and Transcriptomics Approaches to Understand Stylosanthes scabra, an Orphan Legume from the Brazilian Caatinga.</title>
        <authorList>
            <person name="Ferreira-Neto J.R.C."/>
            <person name="da Silva M.D."/>
            <person name="Binneck E."/>
            <person name="de Melo N.F."/>
            <person name="da Silva R.H."/>
            <person name="de Melo A.L.T.M."/>
            <person name="Pandolfi V."/>
            <person name="Bustamante F.O."/>
            <person name="Brasileiro-Vidal A.C."/>
            <person name="Benko-Iseppon A.M."/>
        </authorList>
    </citation>
    <scope>NUCLEOTIDE SEQUENCE [LARGE SCALE GENOMIC DNA]</scope>
    <source>
        <tissue evidence="3">Leaves</tissue>
    </source>
</reference>
<proteinExistence type="predicted"/>
<dbReference type="Pfam" id="PF04398">
    <property type="entry name" value="DUF538"/>
    <property type="match status" value="1"/>
</dbReference>
<gene>
    <name evidence="3" type="ORF">PIB30_065087</name>
</gene>
<dbReference type="PANTHER" id="PTHR31676">
    <property type="entry name" value="T31J12.3 PROTEIN-RELATED"/>
    <property type="match status" value="1"/>
</dbReference>
<name>A0ABU6SMU1_9FABA</name>
<feature type="compositionally biased region" description="Polar residues" evidence="1">
    <location>
        <begin position="162"/>
        <end position="175"/>
    </location>
</feature>